<accession>A0AAD9NLL7</accession>
<feature type="region of interest" description="Disordered" evidence="1">
    <location>
        <begin position="1"/>
        <end position="60"/>
    </location>
</feature>
<feature type="region of interest" description="Disordered" evidence="1">
    <location>
        <begin position="435"/>
        <end position="494"/>
    </location>
</feature>
<feature type="compositionally biased region" description="Acidic residues" evidence="1">
    <location>
        <begin position="461"/>
        <end position="471"/>
    </location>
</feature>
<reference evidence="2" key="1">
    <citation type="journal article" date="2023" name="Mol. Biol. Evol.">
        <title>Third-Generation Sequencing Reveals the Adaptive Role of the Epigenome in Three Deep-Sea Polychaetes.</title>
        <authorList>
            <person name="Perez M."/>
            <person name="Aroh O."/>
            <person name="Sun Y."/>
            <person name="Lan Y."/>
            <person name="Juniper S.K."/>
            <person name="Young C.R."/>
            <person name="Angers B."/>
            <person name="Qian P.Y."/>
        </authorList>
    </citation>
    <scope>NUCLEOTIDE SEQUENCE</scope>
    <source>
        <strain evidence="2">R07B-5</strain>
    </source>
</reference>
<feature type="compositionally biased region" description="Polar residues" evidence="1">
    <location>
        <begin position="260"/>
        <end position="270"/>
    </location>
</feature>
<keyword evidence="3" id="KW-1185">Reference proteome</keyword>
<feature type="compositionally biased region" description="Polar residues" evidence="1">
    <location>
        <begin position="443"/>
        <end position="458"/>
    </location>
</feature>
<evidence type="ECO:0000313" key="3">
    <source>
        <dbReference type="Proteomes" id="UP001209878"/>
    </source>
</evidence>
<organism evidence="2 3">
    <name type="scientific">Ridgeia piscesae</name>
    <name type="common">Tubeworm</name>
    <dbReference type="NCBI Taxonomy" id="27915"/>
    <lineage>
        <taxon>Eukaryota</taxon>
        <taxon>Metazoa</taxon>
        <taxon>Spiralia</taxon>
        <taxon>Lophotrochozoa</taxon>
        <taxon>Annelida</taxon>
        <taxon>Polychaeta</taxon>
        <taxon>Sedentaria</taxon>
        <taxon>Canalipalpata</taxon>
        <taxon>Sabellida</taxon>
        <taxon>Siboglinidae</taxon>
        <taxon>Ridgeia</taxon>
    </lineage>
</organism>
<dbReference type="EMBL" id="JAODUO010001039">
    <property type="protein sequence ID" value="KAK2171684.1"/>
    <property type="molecule type" value="Genomic_DNA"/>
</dbReference>
<evidence type="ECO:0000313" key="2">
    <source>
        <dbReference type="EMBL" id="KAK2171684.1"/>
    </source>
</evidence>
<dbReference type="Proteomes" id="UP001209878">
    <property type="component" value="Unassembled WGS sequence"/>
</dbReference>
<evidence type="ECO:0000256" key="1">
    <source>
        <dbReference type="SAM" id="MobiDB-lite"/>
    </source>
</evidence>
<sequence length="494" mass="54093">MLTLPPVSGRSLVGSMGSSNLKRWMESSRPRQAAPPSVRLAAVAGSQAGQKGKSPRRQSVEDLDLELDEEKLRAHQFWVAWGRQVAADMLKSSMERDSVATKELLFSGHCGAPPRFRRLSGAESVATDLSLLTCSTGAAPPSASFSARSLLHRRGPRSKASVNTSITTRAAPSIGSGYGRKARTPRRHARRIFRDDDDVTSEERFMLRMCAKTCGTHGMRKATSTDDVTRGDRKTTAVVKLSRRAASAVNEIARDVDESATASVSATNSEASEKRRSRAQLNRKTTMLRFRKLSAQTSEAAFSRRVGRRIRATVFALELMTGHGDSTDVVVDVIGDVGLYTRADFARTARYPQNVRIAPQLSDVIRANIRDRMGKRRVRPITVADIRSLNNECAQLGRYQRNLMIFNWLQDVDEATFTGLPEPAIVELEAVPPRVRDYPPRSPNQCGGLSHISSTTAGSDSDQDLDSEDGDNLTLGSPGEGGQMDEEASMMSDR</sequence>
<proteinExistence type="predicted"/>
<protein>
    <submittedName>
        <fullName evidence="2">Uncharacterized protein</fullName>
    </submittedName>
</protein>
<feature type="region of interest" description="Disordered" evidence="1">
    <location>
        <begin position="257"/>
        <end position="283"/>
    </location>
</feature>
<gene>
    <name evidence="2" type="ORF">NP493_1040g00010</name>
</gene>
<dbReference type="AlphaFoldDB" id="A0AAD9NLL7"/>
<comment type="caution">
    <text evidence="2">The sequence shown here is derived from an EMBL/GenBank/DDBJ whole genome shotgun (WGS) entry which is preliminary data.</text>
</comment>
<name>A0AAD9NLL7_RIDPI</name>